<dbReference type="Proteomes" id="UP001497535">
    <property type="component" value="Unassembled WGS sequence"/>
</dbReference>
<keyword evidence="2" id="KW-1185">Reference proteome</keyword>
<protein>
    <submittedName>
        <fullName evidence="1">Uncharacterized protein</fullName>
    </submittedName>
</protein>
<evidence type="ECO:0000313" key="1">
    <source>
        <dbReference type="EMBL" id="CAK5074006.1"/>
    </source>
</evidence>
<organism evidence="1 2">
    <name type="scientific">Meloidogyne enterolobii</name>
    <name type="common">Root-knot nematode worm</name>
    <name type="synonym">Meloidogyne mayaguensis</name>
    <dbReference type="NCBI Taxonomy" id="390850"/>
    <lineage>
        <taxon>Eukaryota</taxon>
        <taxon>Metazoa</taxon>
        <taxon>Ecdysozoa</taxon>
        <taxon>Nematoda</taxon>
        <taxon>Chromadorea</taxon>
        <taxon>Rhabditida</taxon>
        <taxon>Tylenchina</taxon>
        <taxon>Tylenchomorpha</taxon>
        <taxon>Tylenchoidea</taxon>
        <taxon>Meloidogynidae</taxon>
        <taxon>Meloidogyninae</taxon>
        <taxon>Meloidogyne</taxon>
    </lineage>
</organism>
<gene>
    <name evidence="1" type="ORF">MENTE1834_LOCUS20706</name>
</gene>
<dbReference type="EMBL" id="CAVMJV010000024">
    <property type="protein sequence ID" value="CAK5074006.1"/>
    <property type="molecule type" value="Genomic_DNA"/>
</dbReference>
<name>A0ACB0Z4W4_MELEN</name>
<sequence>MTSSDEKDISNYMRFFCTRMVQAVVQARMGKMHPSPCVQASDQMIWFNLVMDEIGEVAAYLKSTIGRKFVNFLNDLFFSYPPDCSVFSLEFILLTADGDKLPLETWLVRLDKECADKFVNIRTTLYQQMSTLLKSIIVASRFTPAYRHYVRNQGPDTFIFCYKVFDGEPDLSILGEETKYRRLGYLPSPFGAISVELYFRTKMEIQPQPFVPEEEILEEEKSRTNIGIAIPNEGSKIVPVSPTSLDNINLFSTSPVSQDLQFRASPKFIVGSGGHSFSSVGAIPSAVATTTSGTKSDPTTTMRSRAESPPTSNSFPERNSTPHQKLRVRNNSFPFSSLLLYSRSSSDQLKILPNVPEDDALNTTNLTFNPRGSNISLDNDKTLVSKTEDVRRNSSACTEEFVAFTINETSKEEEENNNRQQTSKFSSSKTSSITSTSPTNEQQQNNIKLENNEKEEEDDEDEEEEEGEGEEGGCCSSDNSYVKVIAFASTNGSNSELGTELSEFFKEVRFAPDKLTSLCTSESAVELKDQVGREYLKFFMGRKVLVSIYLKI</sequence>
<comment type="caution">
    <text evidence="1">The sequence shown here is derived from an EMBL/GenBank/DDBJ whole genome shotgun (WGS) entry which is preliminary data.</text>
</comment>
<evidence type="ECO:0000313" key="2">
    <source>
        <dbReference type="Proteomes" id="UP001497535"/>
    </source>
</evidence>
<proteinExistence type="predicted"/>
<accession>A0ACB0Z4W4</accession>
<reference evidence="1" key="1">
    <citation type="submission" date="2023-11" db="EMBL/GenBank/DDBJ databases">
        <authorList>
            <person name="Poullet M."/>
        </authorList>
    </citation>
    <scope>NUCLEOTIDE SEQUENCE</scope>
    <source>
        <strain evidence="1">E1834</strain>
    </source>
</reference>